<dbReference type="SUPFAM" id="SSF56784">
    <property type="entry name" value="HAD-like"/>
    <property type="match status" value="1"/>
</dbReference>
<comment type="caution">
    <text evidence="1">The sequence shown here is derived from an EMBL/GenBank/DDBJ whole genome shotgun (WGS) entry which is preliminary data.</text>
</comment>
<dbReference type="SFLD" id="SFLDS00003">
    <property type="entry name" value="Haloacid_Dehalogenase"/>
    <property type="match status" value="1"/>
</dbReference>
<dbReference type="InterPro" id="IPR006379">
    <property type="entry name" value="HAD-SF_hydro_IIB"/>
</dbReference>
<dbReference type="InterPro" id="IPR036412">
    <property type="entry name" value="HAD-like_sf"/>
</dbReference>
<evidence type="ECO:0000313" key="1">
    <source>
        <dbReference type="EMBL" id="KRN48226.1"/>
    </source>
</evidence>
<dbReference type="GO" id="GO:0005829">
    <property type="term" value="C:cytosol"/>
    <property type="evidence" value="ECO:0007669"/>
    <property type="project" value="TreeGrafter"/>
</dbReference>
<dbReference type="InterPro" id="IPR023214">
    <property type="entry name" value="HAD_sf"/>
</dbReference>
<dbReference type="GO" id="GO:0000287">
    <property type="term" value="F:magnesium ion binding"/>
    <property type="evidence" value="ECO:0007669"/>
    <property type="project" value="TreeGrafter"/>
</dbReference>
<dbReference type="Gene3D" id="3.40.50.1000">
    <property type="entry name" value="HAD superfamily/HAD-like"/>
    <property type="match status" value="1"/>
</dbReference>
<dbReference type="Proteomes" id="UP000051841">
    <property type="component" value="Unassembled WGS sequence"/>
</dbReference>
<sequence>MDKKIVFFDVDGTISTEDTFTIPESTKVAMKKSRENGHLLFINTGRTYCSIEKQIRELDVDGFICGCGTNIFYHGEEVFHHEIDDELRRKIVDLSIATDVENVLEGKEGTWYPHNLRDPQNINFRNRYKSQGFPVYEYDKGDYVPFDKMALWYYPESDIDTFKNAFKNDLEFIQRADNFIENIPLGYSKATGIKKIIDMLDIPWENTISIGDSTNDLAMLEYTKESIAMGNSNPVIFDHVTYKTTDINDDGVYNALKHFELF</sequence>
<reference evidence="1 2" key="1">
    <citation type="journal article" date="2015" name="Genome Announc.">
        <title>Expanding the biotechnology potential of lactobacilli through comparative genomics of 213 strains and associated genera.</title>
        <authorList>
            <person name="Sun Z."/>
            <person name="Harris H.M."/>
            <person name="McCann A."/>
            <person name="Guo C."/>
            <person name="Argimon S."/>
            <person name="Zhang W."/>
            <person name="Yang X."/>
            <person name="Jeffery I.B."/>
            <person name="Cooney J.C."/>
            <person name="Kagawa T.F."/>
            <person name="Liu W."/>
            <person name="Song Y."/>
            <person name="Salvetti E."/>
            <person name="Wrobel A."/>
            <person name="Rasinkangas P."/>
            <person name="Parkhill J."/>
            <person name="Rea M.C."/>
            <person name="O'Sullivan O."/>
            <person name="Ritari J."/>
            <person name="Douillard F.P."/>
            <person name="Paul Ross R."/>
            <person name="Yang R."/>
            <person name="Briner A.E."/>
            <person name="Felis G.E."/>
            <person name="de Vos W.M."/>
            <person name="Barrangou R."/>
            <person name="Klaenhammer T.R."/>
            <person name="Caufield P.W."/>
            <person name="Cui Y."/>
            <person name="Zhang H."/>
            <person name="O'Toole P.W."/>
        </authorList>
    </citation>
    <scope>NUCLEOTIDE SEQUENCE [LARGE SCALE GENOMIC DNA]</scope>
    <source>
        <strain evidence="1 2">DSM 20405</strain>
    </source>
</reference>
<dbReference type="SFLD" id="SFLDG01140">
    <property type="entry name" value="C2.B:_Phosphomannomutase_and_P"/>
    <property type="match status" value="1"/>
</dbReference>
<organism evidence="1 2">
    <name type="scientific">Kandleria vitulina DSM 20405</name>
    <dbReference type="NCBI Taxonomy" id="1410657"/>
    <lineage>
        <taxon>Bacteria</taxon>
        <taxon>Bacillati</taxon>
        <taxon>Bacillota</taxon>
        <taxon>Erysipelotrichia</taxon>
        <taxon>Erysipelotrichales</taxon>
        <taxon>Coprobacillaceae</taxon>
        <taxon>Kandleria</taxon>
    </lineage>
</organism>
<proteinExistence type="predicted"/>
<dbReference type="NCBIfam" id="TIGR01484">
    <property type="entry name" value="HAD-SF-IIB"/>
    <property type="match status" value="1"/>
</dbReference>
<keyword evidence="2" id="KW-1185">Reference proteome</keyword>
<dbReference type="RefSeq" id="WP_029071199.1">
    <property type="nucleotide sequence ID" value="NZ_JNKN01000016.1"/>
</dbReference>
<dbReference type="NCBIfam" id="TIGR00099">
    <property type="entry name" value="Cof-subfamily"/>
    <property type="match status" value="1"/>
</dbReference>
<name>A0A0R2H628_9FIRM</name>
<dbReference type="PANTHER" id="PTHR10000:SF25">
    <property type="entry name" value="PHOSPHATASE YKRA-RELATED"/>
    <property type="match status" value="1"/>
</dbReference>
<protein>
    <recommendedName>
        <fullName evidence="3">HAD superfamily hydrolase</fullName>
    </recommendedName>
</protein>
<dbReference type="InterPro" id="IPR000150">
    <property type="entry name" value="Cof"/>
</dbReference>
<dbReference type="AlphaFoldDB" id="A0A0R2H628"/>
<gene>
    <name evidence="1" type="ORF">IV49_GL001254</name>
</gene>
<dbReference type="Gene3D" id="3.30.1240.10">
    <property type="match status" value="1"/>
</dbReference>
<dbReference type="PATRIC" id="fig|1410657.5.peg.1295"/>
<dbReference type="EMBL" id="JQBL01000030">
    <property type="protein sequence ID" value="KRN48226.1"/>
    <property type="molecule type" value="Genomic_DNA"/>
</dbReference>
<accession>A0A0R2H628</accession>
<evidence type="ECO:0000313" key="2">
    <source>
        <dbReference type="Proteomes" id="UP000051841"/>
    </source>
</evidence>
<dbReference type="PANTHER" id="PTHR10000">
    <property type="entry name" value="PHOSPHOSERINE PHOSPHATASE"/>
    <property type="match status" value="1"/>
</dbReference>
<evidence type="ECO:0008006" key="3">
    <source>
        <dbReference type="Google" id="ProtNLM"/>
    </source>
</evidence>
<dbReference type="Pfam" id="PF08282">
    <property type="entry name" value="Hydrolase_3"/>
    <property type="match status" value="1"/>
</dbReference>
<dbReference type="GO" id="GO:0016791">
    <property type="term" value="F:phosphatase activity"/>
    <property type="evidence" value="ECO:0007669"/>
    <property type="project" value="UniProtKB-ARBA"/>
</dbReference>